<dbReference type="AlphaFoldDB" id="A0A098TLR0"/>
<dbReference type="InterPro" id="IPR006674">
    <property type="entry name" value="HD_domain"/>
</dbReference>
<evidence type="ECO:0000313" key="4">
    <source>
        <dbReference type="Proteomes" id="UP000030170"/>
    </source>
</evidence>
<reference evidence="3 4" key="1">
    <citation type="journal article" date="2014" name="Mol. Ecol.">
        <title>Evolution of Synechococcus.</title>
        <authorList>
            <person name="Dvorak P."/>
            <person name="Casamatta D."/>
            <person name="Hasler P."/>
            <person name="Poulickova A."/>
            <person name="Ondrej V."/>
            <person name="Sanges R."/>
        </authorList>
    </citation>
    <scope>NUCLEOTIDE SEQUENCE [LARGE SCALE GENOMIC DNA]</scope>
    <source>
        <strain evidence="3 4">CAUP A 1101</strain>
    </source>
</reference>
<dbReference type="Pfam" id="PF01966">
    <property type="entry name" value="HD"/>
    <property type="match status" value="1"/>
</dbReference>
<name>A0A098TLR0_9CYAN</name>
<feature type="transmembrane region" description="Helical" evidence="1">
    <location>
        <begin position="397"/>
        <end position="417"/>
    </location>
</feature>
<dbReference type="SUPFAM" id="SSF109604">
    <property type="entry name" value="HD-domain/PDEase-like"/>
    <property type="match status" value="1"/>
</dbReference>
<dbReference type="PANTHER" id="PTHR36442">
    <property type="entry name" value="CYCLIC-DI-AMP PHOSPHODIESTERASE PGPH"/>
    <property type="match status" value="1"/>
</dbReference>
<dbReference type="NCBIfam" id="TIGR00277">
    <property type="entry name" value="HDIG"/>
    <property type="match status" value="1"/>
</dbReference>
<dbReference type="InterPro" id="IPR006675">
    <property type="entry name" value="HDIG_dom"/>
</dbReference>
<dbReference type="Pfam" id="PF07698">
    <property type="entry name" value="7TM-7TMR_HD"/>
    <property type="match status" value="1"/>
</dbReference>
<evidence type="ECO:0000259" key="2">
    <source>
        <dbReference type="SMART" id="SM00471"/>
    </source>
</evidence>
<dbReference type="EMBL" id="JJML01000012">
    <property type="protein sequence ID" value="KGF73245.1"/>
    <property type="molecule type" value="Genomic_DNA"/>
</dbReference>
<dbReference type="InterPro" id="IPR052722">
    <property type="entry name" value="PgpH_phosphodiesterase"/>
</dbReference>
<dbReference type="PANTHER" id="PTHR36442:SF1">
    <property type="entry name" value="CYCLIC-DI-AMP PHOSPHODIESTERASE PGPH"/>
    <property type="match status" value="1"/>
</dbReference>
<keyword evidence="4" id="KW-1185">Reference proteome</keyword>
<feature type="transmembrane region" description="Helical" evidence="1">
    <location>
        <begin position="542"/>
        <end position="564"/>
    </location>
</feature>
<proteinExistence type="predicted"/>
<sequence length="824" mass="90178">MKPSWLWSRQLSQLYSQCCAVTHQRWGSIFPIQPSQSTNAAENQPECHETVPIHPWLRLSCSSWKDPRSSTVLVVAVLSLSGVVGNRFYNDPKLDVGTIAPETIKAPASAQVEDVQATEEKRHLARSDSGTVFILDPAVNQQIHQDLQQLLQQLQALRQLPGSVPFVPPTTLSIASQSYLRQAPELEWQQVRNAVAASPQVASQRLEQPHASAPTQPAQAIAELLTYGQNYSPAAIAELLVKVEGARQQYAQLQSTLANTALADHHLDADLLNLSEADWQHTRMGVQQATRRMVAQGIFPSLAPGVLVAAVQLQVSESIPRQANSLATQIVMTVLRSNVVPEPNLTQLRAEQAAQAVPPVIISIHQGEVIVPAGGKISATNFVLLDHFQLSRRGINWMGLLGCSLLVSGSIAVFWLMEKRFHRRLRRRDYTLVLLLSLSAPLLATFGISSTSLPMVGLLVGSFYGSILGATVVLLLTGMMAVGISMPLSFLISSAVGGLVGGALAGRMRSREELALLGGAVGIMQGVVYLLLYLTLNTGGPLVWYVVVSTTLIQGLAGFAWSVMTLGLSPYLEHVFDVVTPIRLAELSNPNRPLLKRLATEAPGTFQHTLFVATLAEAAAQVLKCNVELVRAGTLYHDIGKMHDPLGFIENQMSGPNKHDAIADPWQSTLLIKKHVSEGLVMARKCRLPRAIQAFIPEHQGTMLIAYFYHQAQEQAKQDPSLHVEAADFRYPGPIPQSRESGIVMLADSCEAALRSLKDATPEAALYMVNKILRARWQDNQLIDSGLKREEMPLIAEVFVQVWQQFHHQRIAYPKLSLSGSSRD</sequence>
<dbReference type="Gene3D" id="1.10.3210.10">
    <property type="entry name" value="Hypothetical protein af1432"/>
    <property type="match status" value="1"/>
</dbReference>
<feature type="transmembrane region" description="Helical" evidence="1">
    <location>
        <begin position="455"/>
        <end position="476"/>
    </location>
</feature>
<evidence type="ECO:0000256" key="1">
    <source>
        <dbReference type="SAM" id="Phobius"/>
    </source>
</evidence>
<protein>
    <recommendedName>
        <fullName evidence="2">HD/PDEase domain-containing protein</fullName>
    </recommendedName>
</protein>
<feature type="transmembrane region" description="Helical" evidence="1">
    <location>
        <begin position="514"/>
        <end position="535"/>
    </location>
</feature>
<feature type="transmembrane region" description="Helical" evidence="1">
    <location>
        <begin position="429"/>
        <end position="449"/>
    </location>
</feature>
<feature type="transmembrane region" description="Helical" evidence="1">
    <location>
        <begin position="488"/>
        <end position="508"/>
    </location>
</feature>
<comment type="caution">
    <text evidence="3">The sequence shown here is derived from an EMBL/GenBank/DDBJ whole genome shotgun (WGS) entry which is preliminary data.</text>
</comment>
<feature type="domain" description="HD/PDEase" evidence="2">
    <location>
        <begin position="601"/>
        <end position="762"/>
    </location>
</feature>
<gene>
    <name evidence="3" type="ORF">DO97_01040</name>
</gene>
<dbReference type="OrthoDB" id="9806952at2"/>
<dbReference type="InterPro" id="IPR003607">
    <property type="entry name" value="HD/PDEase_dom"/>
</dbReference>
<keyword evidence="1" id="KW-0472">Membrane</keyword>
<dbReference type="CDD" id="cd00077">
    <property type="entry name" value="HDc"/>
    <property type="match status" value="1"/>
</dbReference>
<dbReference type="InterPro" id="IPR011621">
    <property type="entry name" value="Metal-dep_PHydrolase_7TM_intra"/>
</dbReference>
<keyword evidence="1" id="KW-1133">Transmembrane helix</keyword>
<organism evidence="3 4">
    <name type="scientific">Neosynechococcus sphagnicola sy1</name>
    <dbReference type="NCBI Taxonomy" id="1497020"/>
    <lineage>
        <taxon>Bacteria</taxon>
        <taxon>Bacillati</taxon>
        <taxon>Cyanobacteriota</taxon>
        <taxon>Cyanophyceae</taxon>
        <taxon>Neosynechococcales</taxon>
        <taxon>Neosynechococcaceae</taxon>
        <taxon>Neosynechococcus</taxon>
    </lineage>
</organism>
<dbReference type="InterPro" id="IPR011624">
    <property type="entry name" value="Metal-dep_PHydrolase_7TM_extra"/>
</dbReference>
<dbReference type="Pfam" id="PF07697">
    <property type="entry name" value="7TMR-HDED"/>
    <property type="match status" value="1"/>
</dbReference>
<dbReference type="RefSeq" id="WP_072016376.1">
    <property type="nucleotide sequence ID" value="NZ_JJML01000012.1"/>
</dbReference>
<dbReference type="Proteomes" id="UP000030170">
    <property type="component" value="Unassembled WGS sequence"/>
</dbReference>
<keyword evidence="1" id="KW-0812">Transmembrane</keyword>
<accession>A0A098TLR0</accession>
<evidence type="ECO:0000313" key="3">
    <source>
        <dbReference type="EMBL" id="KGF73245.1"/>
    </source>
</evidence>
<dbReference type="SMART" id="SM00471">
    <property type="entry name" value="HDc"/>
    <property type="match status" value="1"/>
</dbReference>
<dbReference type="STRING" id="1497020.DO97_01040"/>